<name>A0A517SSN2_9BACT</name>
<reference evidence="3 4" key="1">
    <citation type="submission" date="2019-02" db="EMBL/GenBank/DDBJ databases">
        <title>Deep-cultivation of Planctomycetes and their phenomic and genomic characterization uncovers novel biology.</title>
        <authorList>
            <person name="Wiegand S."/>
            <person name="Jogler M."/>
            <person name="Boedeker C."/>
            <person name="Pinto D."/>
            <person name="Vollmers J."/>
            <person name="Rivas-Marin E."/>
            <person name="Kohn T."/>
            <person name="Peeters S.H."/>
            <person name="Heuer A."/>
            <person name="Rast P."/>
            <person name="Oberbeckmann S."/>
            <person name="Bunk B."/>
            <person name="Jeske O."/>
            <person name="Meyerdierks A."/>
            <person name="Storesund J.E."/>
            <person name="Kallscheuer N."/>
            <person name="Luecker S."/>
            <person name="Lage O.M."/>
            <person name="Pohl T."/>
            <person name="Merkel B.J."/>
            <person name="Hornburger P."/>
            <person name="Mueller R.-W."/>
            <person name="Bruemmer F."/>
            <person name="Labrenz M."/>
            <person name="Spormann A.M."/>
            <person name="Op den Camp H."/>
            <person name="Overmann J."/>
            <person name="Amann R."/>
            <person name="Jetten M.S.M."/>
            <person name="Mascher T."/>
            <person name="Medema M.H."/>
            <person name="Devos D.P."/>
            <person name="Kaster A.-K."/>
            <person name="Ovreas L."/>
            <person name="Rohde M."/>
            <person name="Galperin M.Y."/>
            <person name="Jogler C."/>
        </authorList>
    </citation>
    <scope>NUCLEOTIDE SEQUENCE [LARGE SCALE GENOMIC DNA]</scope>
    <source>
        <strain evidence="3 4">SV_7m_r</strain>
    </source>
</reference>
<accession>A0A517SSN2</accession>
<dbReference type="RefSeq" id="WP_145270799.1">
    <property type="nucleotide sequence ID" value="NZ_CP036272.1"/>
</dbReference>
<evidence type="ECO:0000256" key="1">
    <source>
        <dbReference type="SAM" id="MobiDB-lite"/>
    </source>
</evidence>
<protein>
    <submittedName>
        <fullName evidence="3">Uncharacterized protein</fullName>
    </submittedName>
</protein>
<evidence type="ECO:0000313" key="3">
    <source>
        <dbReference type="EMBL" id="QDT59132.1"/>
    </source>
</evidence>
<proteinExistence type="predicted"/>
<feature type="region of interest" description="Disordered" evidence="1">
    <location>
        <begin position="238"/>
        <end position="273"/>
    </location>
</feature>
<keyword evidence="2" id="KW-1133">Transmembrane helix</keyword>
<feature type="region of interest" description="Disordered" evidence="1">
    <location>
        <begin position="1"/>
        <end position="45"/>
    </location>
</feature>
<evidence type="ECO:0000313" key="4">
    <source>
        <dbReference type="Proteomes" id="UP000315003"/>
    </source>
</evidence>
<organism evidence="3 4">
    <name type="scientific">Stieleria bergensis</name>
    <dbReference type="NCBI Taxonomy" id="2528025"/>
    <lineage>
        <taxon>Bacteria</taxon>
        <taxon>Pseudomonadati</taxon>
        <taxon>Planctomycetota</taxon>
        <taxon>Planctomycetia</taxon>
        <taxon>Pirellulales</taxon>
        <taxon>Pirellulaceae</taxon>
        <taxon>Stieleria</taxon>
    </lineage>
</organism>
<keyword evidence="2" id="KW-0472">Membrane</keyword>
<dbReference type="AlphaFoldDB" id="A0A517SSN2"/>
<sequence length="273" mass="30369">MGKRRQRRQGEVGPGRTSDDSTTAGDDSATTDIAPQNSALDAEPVGSMSTAKRVASLVILFHLCALVLPPLAFQTSSPGQPSTLFASLFKPFQGYAQFLYTDRGYAFFAPNPGPSNLIGVAMETPDGSVQEVLYPDLNQQWPRLLYHRHFMMTEYLNELYWPPGPPAELATQDPEAARLWKQGRGRYEAVRDSIVRHLKQVNEGRDVKIRRLRHHQPDMLDYRADPIALNDERLYEILRDQAPTEERIEPLPSKDAAAGKTPAGDAASTEAQP</sequence>
<keyword evidence="2" id="KW-0812">Transmembrane</keyword>
<feature type="compositionally biased region" description="Basic and acidic residues" evidence="1">
    <location>
        <begin position="238"/>
        <end position="249"/>
    </location>
</feature>
<keyword evidence="4" id="KW-1185">Reference proteome</keyword>
<dbReference type="Proteomes" id="UP000315003">
    <property type="component" value="Chromosome"/>
</dbReference>
<dbReference type="OrthoDB" id="276990at2"/>
<feature type="compositionally biased region" description="Low complexity" evidence="1">
    <location>
        <begin position="254"/>
        <end position="267"/>
    </location>
</feature>
<evidence type="ECO:0000256" key="2">
    <source>
        <dbReference type="SAM" id="Phobius"/>
    </source>
</evidence>
<feature type="compositionally biased region" description="Low complexity" evidence="1">
    <location>
        <begin position="20"/>
        <end position="34"/>
    </location>
</feature>
<dbReference type="EMBL" id="CP036272">
    <property type="protein sequence ID" value="QDT59132.1"/>
    <property type="molecule type" value="Genomic_DNA"/>
</dbReference>
<feature type="transmembrane region" description="Helical" evidence="2">
    <location>
        <begin position="54"/>
        <end position="73"/>
    </location>
</feature>
<gene>
    <name evidence="3" type="ORF">SV7mr_16390</name>
</gene>